<proteinExistence type="predicted"/>
<dbReference type="InterPro" id="IPR029063">
    <property type="entry name" value="SAM-dependent_MTases_sf"/>
</dbReference>
<dbReference type="AlphaFoldDB" id="A0A7S1X2Y6"/>
<dbReference type="EMBL" id="HBGG01014482">
    <property type="protein sequence ID" value="CAD9205124.1"/>
    <property type="molecule type" value="Transcribed_RNA"/>
</dbReference>
<dbReference type="Gene3D" id="1.25.10.10">
    <property type="entry name" value="Leucine-rich Repeat Variant"/>
    <property type="match status" value="1"/>
</dbReference>
<protein>
    <recommendedName>
        <fullName evidence="5">DNA (cytosine-5-)-methyltransferase</fullName>
    </recommendedName>
</protein>
<dbReference type="GO" id="GO:0032259">
    <property type="term" value="P:methylation"/>
    <property type="evidence" value="ECO:0007669"/>
    <property type="project" value="UniProtKB-KW"/>
</dbReference>
<evidence type="ECO:0000256" key="1">
    <source>
        <dbReference type="ARBA" id="ARBA00022603"/>
    </source>
</evidence>
<keyword evidence="2" id="KW-0808">Transferase</keyword>
<feature type="compositionally biased region" description="Basic and acidic residues" evidence="3">
    <location>
        <begin position="273"/>
        <end position="285"/>
    </location>
</feature>
<dbReference type="SUPFAM" id="SSF53335">
    <property type="entry name" value="S-adenosyl-L-methionine-dependent methyltransferases"/>
    <property type="match status" value="1"/>
</dbReference>
<feature type="region of interest" description="Disordered" evidence="3">
    <location>
        <begin position="247"/>
        <end position="299"/>
    </location>
</feature>
<keyword evidence="1" id="KW-0489">Methyltransferase</keyword>
<accession>A0A7S1X2Y6</accession>
<evidence type="ECO:0000256" key="3">
    <source>
        <dbReference type="SAM" id="MobiDB-lite"/>
    </source>
</evidence>
<organism evidence="4">
    <name type="scientific">Tetraselmis chuii</name>
    <dbReference type="NCBI Taxonomy" id="63592"/>
    <lineage>
        <taxon>Eukaryota</taxon>
        <taxon>Viridiplantae</taxon>
        <taxon>Chlorophyta</taxon>
        <taxon>core chlorophytes</taxon>
        <taxon>Chlorodendrophyceae</taxon>
        <taxon>Chlorodendrales</taxon>
        <taxon>Chlorodendraceae</taxon>
        <taxon>Tetraselmis</taxon>
    </lineage>
</organism>
<dbReference type="Pfam" id="PF00145">
    <property type="entry name" value="DNA_methylase"/>
    <property type="match status" value="1"/>
</dbReference>
<dbReference type="Gene3D" id="3.90.120.10">
    <property type="entry name" value="DNA Methylase, subunit A, domain 2"/>
    <property type="match status" value="1"/>
</dbReference>
<dbReference type="InterPro" id="IPR011989">
    <property type="entry name" value="ARM-like"/>
</dbReference>
<evidence type="ECO:0008006" key="5">
    <source>
        <dbReference type="Google" id="ProtNLM"/>
    </source>
</evidence>
<reference evidence="4" key="1">
    <citation type="submission" date="2021-01" db="EMBL/GenBank/DDBJ databases">
        <authorList>
            <person name="Corre E."/>
            <person name="Pelletier E."/>
            <person name="Niang G."/>
            <person name="Scheremetjew M."/>
            <person name="Finn R."/>
            <person name="Kale V."/>
            <person name="Holt S."/>
            <person name="Cochrane G."/>
            <person name="Meng A."/>
            <person name="Brown T."/>
            <person name="Cohen L."/>
        </authorList>
    </citation>
    <scope>NUCLEOTIDE SEQUENCE</scope>
    <source>
        <strain evidence="4">PLY429</strain>
    </source>
</reference>
<sequence>MREGHARTLMSSYKRGYYMHSEFVFPAGWSGKGSGSIEPPRFFTPRECARLQGFPETFKLEGVLPRNSGRLYHHLGNAVAPPVIAAIAARLLSALNMTHAGGRPLPRGGARGEQERERQLLKPSLDIVLAASPPNEQLKAQIAAFLSSSTESDGLVPTHSGYSNDVEEGGGVAEIAALLSSREGRAQMAALRDVARLAHGSKAGRARASRNCAVMAAYPGLVERILEIGITRGDTPGASDRHEIKRLCNEDDTPRNHGNDDRPETSLEQNRSPCDHAHAGRERATSEGTGAASDAPRMRRMHEEVQRLALVALTNLAAEVEASGAALRAANVRQALTRAFVDENEGCVGGVVARLPKNLREQASVALELLKSGVVDEA</sequence>
<gene>
    <name evidence="4" type="ORF">TCHU04912_LOCUS7360</name>
</gene>
<dbReference type="InterPro" id="IPR001525">
    <property type="entry name" value="C5_MeTfrase"/>
</dbReference>
<evidence type="ECO:0000313" key="4">
    <source>
        <dbReference type="EMBL" id="CAD9205124.1"/>
    </source>
</evidence>
<evidence type="ECO:0000256" key="2">
    <source>
        <dbReference type="ARBA" id="ARBA00022679"/>
    </source>
</evidence>
<name>A0A7S1X2Y6_9CHLO</name>
<dbReference type="GO" id="GO:0008168">
    <property type="term" value="F:methyltransferase activity"/>
    <property type="evidence" value="ECO:0007669"/>
    <property type="project" value="UniProtKB-KW"/>
</dbReference>
<feature type="compositionally biased region" description="Basic and acidic residues" evidence="3">
    <location>
        <begin position="247"/>
        <end position="265"/>
    </location>
</feature>